<organism evidence="2 3">
    <name type="scientific">Venturia inaequalis</name>
    <name type="common">Apple scab fungus</name>
    <dbReference type="NCBI Taxonomy" id="5025"/>
    <lineage>
        <taxon>Eukaryota</taxon>
        <taxon>Fungi</taxon>
        <taxon>Dikarya</taxon>
        <taxon>Ascomycota</taxon>
        <taxon>Pezizomycotina</taxon>
        <taxon>Dothideomycetes</taxon>
        <taxon>Pleosporomycetidae</taxon>
        <taxon>Venturiales</taxon>
        <taxon>Venturiaceae</taxon>
        <taxon>Venturia</taxon>
    </lineage>
</organism>
<gene>
    <name evidence="2" type="ORF">EG327_009304</name>
</gene>
<dbReference type="InterPro" id="IPR010730">
    <property type="entry name" value="HET"/>
</dbReference>
<dbReference type="PANTHER" id="PTHR33112">
    <property type="entry name" value="DOMAIN PROTEIN, PUTATIVE-RELATED"/>
    <property type="match status" value="1"/>
</dbReference>
<evidence type="ECO:0000313" key="3">
    <source>
        <dbReference type="Proteomes" id="UP000490939"/>
    </source>
</evidence>
<dbReference type="Proteomes" id="UP000490939">
    <property type="component" value="Unassembled WGS sequence"/>
</dbReference>
<feature type="domain" description="Heterokaryon incompatibility" evidence="1">
    <location>
        <begin position="181"/>
        <end position="334"/>
    </location>
</feature>
<keyword evidence="3" id="KW-1185">Reference proteome</keyword>
<evidence type="ECO:0000313" key="2">
    <source>
        <dbReference type="EMBL" id="KAE9992350.1"/>
    </source>
</evidence>
<reference evidence="2 3" key="1">
    <citation type="submission" date="2019-07" db="EMBL/GenBank/DDBJ databases">
        <title>Venturia inaequalis Genome Resource.</title>
        <authorList>
            <person name="Lichtner F.J."/>
        </authorList>
    </citation>
    <scope>NUCLEOTIDE SEQUENCE [LARGE SCALE GENOMIC DNA]</scope>
    <source>
        <strain evidence="2 3">DMI_063113</strain>
    </source>
</reference>
<dbReference type="PANTHER" id="PTHR33112:SF1">
    <property type="entry name" value="HETEROKARYON INCOMPATIBILITY DOMAIN-CONTAINING PROTEIN"/>
    <property type="match status" value="1"/>
</dbReference>
<proteinExistence type="predicted"/>
<accession>A0A8H3ZAJ7</accession>
<sequence>MTAPLLNHVIPPDCSICQRIIDAFTAPSSKPKNPFVDEIVAHGPLLLKPCAGHGLLFAGLIQDAGQESFNENMDSVYLKMDFFGQSPVTTFGLHGRGIYLRREYMLLKTDMKINQSGCGKLPNRNWIDSGLPKLWKEECLKHHGDECERPLKRYTIPNTTPTWLVDVYELRLVSGRPELPYVALSYRWGQTAGLRLQNASIVDFQKSFTLPHLDNRIPHTIRNAMDVVKLLGERYLWVDTLCISQDDTLTKSREIDLMGAYYANAIVTIVAADGEDADYGLRGFEGLSQKRDLDLDALAVDFGKEYKLVNTDIGYGEGKWACSPYFKRAWVFQEYNFSKRRLVFHNQMVRWECCCSKWQEAIEHLDDPQTQFPHAFSSVVEGGHPALSMCTELIGDYNEREFTYNEDALPAVTGLLTVLGQKFLGGFLFGLPVMFFEAALNWNPKTYHGPHEMTRRLPTLNKTGVSQPCLPSWSWIGWEGRIEEYVADDDFNFYATDDRIYTIPITKWFTAASQSELKRHVDSWFLGDRDRLKDHFNQPLPPGWTRDTSEAETALLRITISSHSHVECGKVIPGGMIKKTMIEPPEGCGGAIYRHESCAEYKFWYPIPLPTPGQPAISPPQTAQLFCETHRFFFNTESLPPENYERGLINPPMVCLYTATSGQFAGVLFCQNKLDLQDLMAKKTVDEKVEVVATSRGYRHETARQYSRMHKDFWVRCDTTQAQGEQDPEDTVLVEFKEWYNVLWVEWVDGVAYRRCFGQILKDVWEALELEPISLVLG</sequence>
<dbReference type="Pfam" id="PF06985">
    <property type="entry name" value="HET"/>
    <property type="match status" value="1"/>
</dbReference>
<name>A0A8H3ZAJ7_VENIN</name>
<protein>
    <recommendedName>
        <fullName evidence="1">Heterokaryon incompatibility domain-containing protein</fullName>
    </recommendedName>
</protein>
<comment type="caution">
    <text evidence="2">The sequence shown here is derived from an EMBL/GenBank/DDBJ whole genome shotgun (WGS) entry which is preliminary data.</text>
</comment>
<dbReference type="EMBL" id="WNWR01000061">
    <property type="protein sequence ID" value="KAE9992350.1"/>
    <property type="molecule type" value="Genomic_DNA"/>
</dbReference>
<dbReference type="AlphaFoldDB" id="A0A8H3ZAJ7"/>
<evidence type="ECO:0000259" key="1">
    <source>
        <dbReference type="Pfam" id="PF06985"/>
    </source>
</evidence>